<keyword evidence="5" id="KW-0067">ATP-binding</keyword>
<dbReference type="InterPro" id="IPR051852">
    <property type="entry name" value="Alpha-type_PK"/>
</dbReference>
<dbReference type="EMBL" id="JAACJK010000173">
    <property type="protein sequence ID" value="KAF5319799.1"/>
    <property type="molecule type" value="Genomic_DNA"/>
</dbReference>
<feature type="compositionally biased region" description="Basic residues" evidence="6">
    <location>
        <begin position="192"/>
        <end position="205"/>
    </location>
</feature>
<dbReference type="Gene3D" id="3.20.200.10">
    <property type="entry name" value="MHCK/EF2 kinase"/>
    <property type="match status" value="1"/>
</dbReference>
<dbReference type="Pfam" id="PF02816">
    <property type="entry name" value="Alpha_kinase"/>
    <property type="match status" value="1"/>
</dbReference>
<evidence type="ECO:0000256" key="4">
    <source>
        <dbReference type="ARBA" id="ARBA00022777"/>
    </source>
</evidence>
<dbReference type="InterPro" id="IPR011009">
    <property type="entry name" value="Kinase-like_dom_sf"/>
</dbReference>
<comment type="caution">
    <text evidence="8">The sequence shown here is derived from an EMBL/GenBank/DDBJ whole genome shotgun (WGS) entry which is preliminary data.</text>
</comment>
<dbReference type="CDD" id="cd04515">
    <property type="entry name" value="Alpha_kinase"/>
    <property type="match status" value="1"/>
</dbReference>
<evidence type="ECO:0000256" key="2">
    <source>
        <dbReference type="ARBA" id="ARBA00022679"/>
    </source>
</evidence>
<keyword evidence="3" id="KW-0547">Nucleotide-binding</keyword>
<dbReference type="InterPro" id="IPR004166">
    <property type="entry name" value="a-kinase_dom"/>
</dbReference>
<sequence>MGHKPRTTPISGSSVNTNLEAANKANQVKAERRHKHELTDTIATNIKISAALWQLDEGGKSKEFVITRVGELFQAKEVLLTAFLKLLGRAKAHFNQKYPGNQDIKWDMITVAFHKSASAYENISHLFSGKEKLRTVGELFAECIKQRHVKPAQANNREMHFRLIFSKSDVIREAYDYDDDEGESAYLERSRPLKSKSKLASKRKRNDSVASAPASRPSRPRSSIPTLRSGYMTLTSATTGSSGRSKKWSRDPELYTYHFVKSTLTYNLLTCQKTLDTFGEGTLRLELSADLRCEAKNEGYLGRGSSKIAFYGRIEGQEYAITQPLDPHLDEYEVQKILQAEAELLCECDGFKWHFDDHAKNEDVTLPPFYFNQKGAMMGTIIQVPGSVLPLAHTHFLATPLLPEGEHLSKIRKFTGNDIFGVPDVADYLTQAIQAFAHFSHEFSCGKLIFCDLQGIPDSDGVMCLIDPQVHTKTPPGRQQSHRMYWDQGEKHIDRLMKEHASACKSNKFCNALRLRELIIAPYDEEGAASTSANPGTAAEEAKPKTDSRFHLSHIVT</sequence>
<organism evidence="8 9">
    <name type="scientific">Ephemerocybe angulata</name>
    <dbReference type="NCBI Taxonomy" id="980116"/>
    <lineage>
        <taxon>Eukaryota</taxon>
        <taxon>Fungi</taxon>
        <taxon>Dikarya</taxon>
        <taxon>Basidiomycota</taxon>
        <taxon>Agaricomycotina</taxon>
        <taxon>Agaricomycetes</taxon>
        <taxon>Agaricomycetidae</taxon>
        <taxon>Agaricales</taxon>
        <taxon>Agaricineae</taxon>
        <taxon>Psathyrellaceae</taxon>
        <taxon>Ephemerocybe</taxon>
    </lineage>
</organism>
<keyword evidence="2" id="KW-0808">Transferase</keyword>
<evidence type="ECO:0000256" key="5">
    <source>
        <dbReference type="ARBA" id="ARBA00022840"/>
    </source>
</evidence>
<evidence type="ECO:0000259" key="7">
    <source>
        <dbReference type="PROSITE" id="PS51158"/>
    </source>
</evidence>
<dbReference type="PROSITE" id="PS51158">
    <property type="entry name" value="ALPHA_KINASE"/>
    <property type="match status" value="1"/>
</dbReference>
<dbReference type="AlphaFoldDB" id="A0A8H5F137"/>
<dbReference type="Proteomes" id="UP000541558">
    <property type="component" value="Unassembled WGS sequence"/>
</dbReference>
<feature type="compositionally biased region" description="Polar residues" evidence="6">
    <location>
        <begin position="232"/>
        <end position="243"/>
    </location>
</feature>
<dbReference type="GO" id="GO:0005524">
    <property type="term" value="F:ATP binding"/>
    <property type="evidence" value="ECO:0007669"/>
    <property type="project" value="UniProtKB-KW"/>
</dbReference>
<reference evidence="8 9" key="1">
    <citation type="journal article" date="2020" name="ISME J.">
        <title>Uncovering the hidden diversity of litter-decomposition mechanisms in mushroom-forming fungi.</title>
        <authorList>
            <person name="Floudas D."/>
            <person name="Bentzer J."/>
            <person name="Ahren D."/>
            <person name="Johansson T."/>
            <person name="Persson P."/>
            <person name="Tunlid A."/>
        </authorList>
    </citation>
    <scope>NUCLEOTIDE SEQUENCE [LARGE SCALE GENOMIC DNA]</scope>
    <source>
        <strain evidence="8 9">CBS 175.51</strain>
    </source>
</reference>
<dbReference type="SUPFAM" id="SSF56112">
    <property type="entry name" value="Protein kinase-like (PK-like)"/>
    <property type="match status" value="1"/>
</dbReference>
<proteinExistence type="predicted"/>
<keyword evidence="4" id="KW-0418">Kinase</keyword>
<dbReference type="PANTHER" id="PTHR45992">
    <property type="entry name" value="EUKARYOTIC ELONGATION FACTOR 2 KINASE-RELATED"/>
    <property type="match status" value="1"/>
</dbReference>
<dbReference type="GO" id="GO:0004674">
    <property type="term" value="F:protein serine/threonine kinase activity"/>
    <property type="evidence" value="ECO:0007669"/>
    <property type="project" value="UniProtKB-KW"/>
</dbReference>
<feature type="domain" description="Alpha-type protein kinase" evidence="7">
    <location>
        <begin position="265"/>
        <end position="518"/>
    </location>
</feature>
<accession>A0A8H5F137</accession>
<name>A0A8H5F137_9AGAR</name>
<evidence type="ECO:0000256" key="1">
    <source>
        <dbReference type="ARBA" id="ARBA00022527"/>
    </source>
</evidence>
<gene>
    <name evidence="8" type="ORF">D9611_012893</name>
</gene>
<keyword evidence="9" id="KW-1185">Reference proteome</keyword>
<feature type="compositionally biased region" description="Basic and acidic residues" evidence="6">
    <location>
        <begin position="540"/>
        <end position="550"/>
    </location>
</feature>
<feature type="compositionally biased region" description="Low complexity" evidence="6">
    <location>
        <begin position="210"/>
        <end position="223"/>
    </location>
</feature>
<evidence type="ECO:0000256" key="3">
    <source>
        <dbReference type="ARBA" id="ARBA00022741"/>
    </source>
</evidence>
<evidence type="ECO:0000313" key="9">
    <source>
        <dbReference type="Proteomes" id="UP000541558"/>
    </source>
</evidence>
<keyword evidence="1" id="KW-0723">Serine/threonine-protein kinase</keyword>
<evidence type="ECO:0000256" key="6">
    <source>
        <dbReference type="SAM" id="MobiDB-lite"/>
    </source>
</evidence>
<evidence type="ECO:0000313" key="8">
    <source>
        <dbReference type="EMBL" id="KAF5319799.1"/>
    </source>
</evidence>
<feature type="region of interest" description="Disordered" evidence="6">
    <location>
        <begin position="186"/>
        <end position="248"/>
    </location>
</feature>
<feature type="region of interest" description="Disordered" evidence="6">
    <location>
        <begin position="527"/>
        <end position="557"/>
    </location>
</feature>
<dbReference type="OrthoDB" id="301415at2759"/>
<protein>
    <recommendedName>
        <fullName evidence="7">Alpha-type protein kinase domain-containing protein</fullName>
    </recommendedName>
</protein>